<name>A0A222FP56_9GAMM</name>
<dbReference type="GO" id="GO:0005829">
    <property type="term" value="C:cytosol"/>
    <property type="evidence" value="ECO:0007669"/>
    <property type="project" value="TreeGrafter"/>
</dbReference>
<dbReference type="InterPro" id="IPR018060">
    <property type="entry name" value="HTH_AraC"/>
</dbReference>
<dbReference type="GO" id="GO:0003700">
    <property type="term" value="F:DNA-binding transcription factor activity"/>
    <property type="evidence" value="ECO:0007669"/>
    <property type="project" value="InterPro"/>
</dbReference>
<dbReference type="PROSITE" id="PS01124">
    <property type="entry name" value="HTH_ARAC_FAMILY_2"/>
    <property type="match status" value="1"/>
</dbReference>
<evidence type="ECO:0000256" key="1">
    <source>
        <dbReference type="ARBA" id="ARBA00023015"/>
    </source>
</evidence>
<dbReference type="RefSeq" id="WP_094061721.1">
    <property type="nucleotide sequence ID" value="NZ_CP022530.1"/>
</dbReference>
<dbReference type="PANTHER" id="PTHR47894">
    <property type="entry name" value="HTH-TYPE TRANSCRIPTIONAL REGULATOR GADX"/>
    <property type="match status" value="1"/>
</dbReference>
<dbReference type="InterPro" id="IPR032687">
    <property type="entry name" value="AraC-type_N"/>
</dbReference>
<dbReference type="Proteomes" id="UP000202440">
    <property type="component" value="Chromosome"/>
</dbReference>
<keyword evidence="6" id="KW-1185">Reference proteome</keyword>
<dbReference type="SMART" id="SM00342">
    <property type="entry name" value="HTH_ARAC"/>
    <property type="match status" value="1"/>
</dbReference>
<dbReference type="Gene3D" id="1.10.10.60">
    <property type="entry name" value="Homeodomain-like"/>
    <property type="match status" value="1"/>
</dbReference>
<feature type="domain" description="HTH araC/xylS-type" evidence="4">
    <location>
        <begin position="232"/>
        <end position="328"/>
    </location>
</feature>
<organism evidence="5 6">
    <name type="scientific">Bacterioplanes sanyensis</name>
    <dbReference type="NCBI Taxonomy" id="1249553"/>
    <lineage>
        <taxon>Bacteria</taxon>
        <taxon>Pseudomonadati</taxon>
        <taxon>Pseudomonadota</taxon>
        <taxon>Gammaproteobacteria</taxon>
        <taxon>Oceanospirillales</taxon>
        <taxon>Oceanospirillaceae</taxon>
        <taxon>Bacterioplanes</taxon>
    </lineage>
</organism>
<dbReference type="AlphaFoldDB" id="A0A222FP56"/>
<dbReference type="EMBL" id="CP022530">
    <property type="protein sequence ID" value="ASP40559.1"/>
    <property type="molecule type" value="Genomic_DNA"/>
</dbReference>
<dbReference type="KEGG" id="bsan:CHH28_18635"/>
<dbReference type="PANTHER" id="PTHR47894:SF1">
    <property type="entry name" value="HTH-TYPE TRANSCRIPTIONAL REGULATOR VQSM"/>
    <property type="match status" value="1"/>
</dbReference>
<accession>A0A222FP56</accession>
<dbReference type="SUPFAM" id="SSF46689">
    <property type="entry name" value="Homeodomain-like"/>
    <property type="match status" value="1"/>
</dbReference>
<dbReference type="OrthoDB" id="5722175at2"/>
<dbReference type="GO" id="GO:0000976">
    <property type="term" value="F:transcription cis-regulatory region binding"/>
    <property type="evidence" value="ECO:0007669"/>
    <property type="project" value="TreeGrafter"/>
</dbReference>
<evidence type="ECO:0000313" key="6">
    <source>
        <dbReference type="Proteomes" id="UP000202440"/>
    </source>
</evidence>
<evidence type="ECO:0000256" key="2">
    <source>
        <dbReference type="ARBA" id="ARBA00023125"/>
    </source>
</evidence>
<dbReference type="Pfam" id="PF12625">
    <property type="entry name" value="Arabinose_bd"/>
    <property type="match status" value="1"/>
</dbReference>
<keyword evidence="1" id="KW-0805">Transcription regulation</keyword>
<gene>
    <name evidence="5" type="ORF">CHH28_18635</name>
</gene>
<keyword evidence="2" id="KW-0238">DNA-binding</keyword>
<evidence type="ECO:0000256" key="3">
    <source>
        <dbReference type="ARBA" id="ARBA00023163"/>
    </source>
</evidence>
<sequence>MTTVKTVSVLWIKALLMAAQQLGLDSDLLMQRAGLTPTCLSGQTRIGLDKTLRLWRAAEEASPVQDFGLAMGEWVKPAQFQLFALVLLHSKDLNDAFQKTIRYTRILSDGGRFQIVQQGEQAAICYQPQADNFSRHQVDAVMALLRGFADWLACQRIPLMQAEFTHSAPAQIDNYQRIFDCPLVFDQSRNALVFDRTWLDEPLALEDTELAAMHEHMLEQQLQALQAPDLYQQVMAWLQQRDTLDVSRAQLAESLFISERTLQRRLSEQGLSFQEMLDDGRKQRARYLLMQTQERVTDIALQVGLSGSSFTRACHRWFAASPSEVRREGDQSESSTANTSS</sequence>
<protein>
    <recommendedName>
        <fullName evidence="4">HTH araC/xylS-type domain-containing protein</fullName>
    </recommendedName>
</protein>
<evidence type="ECO:0000313" key="5">
    <source>
        <dbReference type="EMBL" id="ASP40559.1"/>
    </source>
</evidence>
<dbReference type="InterPro" id="IPR009057">
    <property type="entry name" value="Homeodomain-like_sf"/>
</dbReference>
<evidence type="ECO:0000259" key="4">
    <source>
        <dbReference type="PROSITE" id="PS01124"/>
    </source>
</evidence>
<reference evidence="5 6" key="1">
    <citation type="submission" date="2017-07" db="EMBL/GenBank/DDBJ databases">
        <title>Annotated genome sequence of Bacterioplanes sanyensis isolated from Red Sea.</title>
        <authorList>
            <person name="Rehman Z.U."/>
        </authorList>
    </citation>
    <scope>NUCLEOTIDE SEQUENCE [LARGE SCALE GENOMIC DNA]</scope>
    <source>
        <strain evidence="5 6">NV9</strain>
    </source>
</reference>
<proteinExistence type="predicted"/>
<keyword evidence="3" id="KW-0804">Transcription</keyword>
<dbReference type="Pfam" id="PF12833">
    <property type="entry name" value="HTH_18"/>
    <property type="match status" value="1"/>
</dbReference>